<protein>
    <recommendedName>
        <fullName evidence="4">Fructose-bisphosphate aldolase</fullName>
    </recommendedName>
</protein>
<dbReference type="InterPro" id="IPR002915">
    <property type="entry name" value="DeoC/FbaB/LacD_aldolase"/>
</dbReference>
<dbReference type="EMBL" id="BAAAZR010000001">
    <property type="protein sequence ID" value="GAA3789574.1"/>
    <property type="molecule type" value="Genomic_DNA"/>
</dbReference>
<feature type="compositionally biased region" description="Basic and acidic residues" evidence="1">
    <location>
        <begin position="253"/>
        <end position="262"/>
    </location>
</feature>
<name>A0ABP7HAD6_9ACTN</name>
<evidence type="ECO:0008006" key="4">
    <source>
        <dbReference type="Google" id="ProtNLM"/>
    </source>
</evidence>
<evidence type="ECO:0000313" key="2">
    <source>
        <dbReference type="EMBL" id="GAA3789574.1"/>
    </source>
</evidence>
<comment type="caution">
    <text evidence="2">The sequence shown here is derived from an EMBL/GenBank/DDBJ whole genome shotgun (WGS) entry which is preliminary data.</text>
</comment>
<dbReference type="Pfam" id="PF01791">
    <property type="entry name" value="DeoC"/>
    <property type="match status" value="1"/>
</dbReference>
<dbReference type="PIRSF" id="PIRSF038992">
    <property type="entry name" value="Aldolase_Ia"/>
    <property type="match status" value="1"/>
</dbReference>
<dbReference type="PANTHER" id="PTHR47916">
    <property type="entry name" value="FRUCTOSE-BISPHOSPHATE ALDOLASE CLASS 1"/>
    <property type="match status" value="1"/>
</dbReference>
<dbReference type="SUPFAM" id="SSF51569">
    <property type="entry name" value="Aldolase"/>
    <property type="match status" value="1"/>
</dbReference>
<dbReference type="Gene3D" id="3.20.20.70">
    <property type="entry name" value="Aldolase class I"/>
    <property type="match status" value="1"/>
</dbReference>
<reference evidence="3" key="1">
    <citation type="journal article" date="2019" name="Int. J. Syst. Evol. Microbiol.">
        <title>The Global Catalogue of Microorganisms (GCM) 10K type strain sequencing project: providing services to taxonomists for standard genome sequencing and annotation.</title>
        <authorList>
            <consortium name="The Broad Institute Genomics Platform"/>
            <consortium name="The Broad Institute Genome Sequencing Center for Infectious Disease"/>
            <person name="Wu L."/>
            <person name="Ma J."/>
        </authorList>
    </citation>
    <scope>NUCLEOTIDE SEQUENCE [LARGE SCALE GENOMIC DNA]</scope>
    <source>
        <strain evidence="3">JCM 16908</strain>
    </source>
</reference>
<keyword evidence="3" id="KW-1185">Reference proteome</keyword>
<dbReference type="Proteomes" id="UP001500888">
    <property type="component" value="Unassembled WGS sequence"/>
</dbReference>
<feature type="region of interest" description="Disordered" evidence="1">
    <location>
        <begin position="253"/>
        <end position="272"/>
    </location>
</feature>
<gene>
    <name evidence="2" type="ORF">GCM10022226_05390</name>
</gene>
<dbReference type="RefSeq" id="WP_344933727.1">
    <property type="nucleotide sequence ID" value="NZ_BAAAZR010000001.1"/>
</dbReference>
<proteinExistence type="predicted"/>
<sequence>MQHTSAVGAGKLRRMRRMFGADGRGVFVAIDHAAYMGEGPPLGEPMYEIAAGRPDAVLATWHVARAYAGPLAGSGLVLRVDGGSSELGDRAAGDTNALLHRPEEALTIGADCVVVLAFPGAPDEDRSLTRLARLCSECELLGLPVMAEMIPGGWGQAVPWTAENVARAARIGAELGADIVKTVCPGPPEEFAEVVRACPVPVVALGGPKMATEDDVVALARGVVDAGGAGVAFGRNVWGSEKPRQLVERLREAVHGAADADRPSSTSPGAGR</sequence>
<organism evidence="2 3">
    <name type="scientific">Sphaerisporangium flaviroseum</name>
    <dbReference type="NCBI Taxonomy" id="509199"/>
    <lineage>
        <taxon>Bacteria</taxon>
        <taxon>Bacillati</taxon>
        <taxon>Actinomycetota</taxon>
        <taxon>Actinomycetes</taxon>
        <taxon>Streptosporangiales</taxon>
        <taxon>Streptosporangiaceae</taxon>
        <taxon>Sphaerisporangium</taxon>
    </lineage>
</organism>
<dbReference type="InterPro" id="IPR013785">
    <property type="entry name" value="Aldolase_TIM"/>
</dbReference>
<dbReference type="SMART" id="SM01133">
    <property type="entry name" value="DeoC"/>
    <property type="match status" value="1"/>
</dbReference>
<accession>A0ABP7HAD6</accession>
<dbReference type="InterPro" id="IPR050456">
    <property type="entry name" value="DeoC/FbaB_aldolase"/>
</dbReference>
<evidence type="ECO:0000313" key="3">
    <source>
        <dbReference type="Proteomes" id="UP001500888"/>
    </source>
</evidence>
<evidence type="ECO:0000256" key="1">
    <source>
        <dbReference type="SAM" id="MobiDB-lite"/>
    </source>
</evidence>
<dbReference type="PANTHER" id="PTHR47916:SF1">
    <property type="entry name" value="3-HYDROXY-5-PHOSPHONOOXYPENTANE-2,4-DIONE THIOLASE"/>
    <property type="match status" value="1"/>
</dbReference>
<feature type="compositionally biased region" description="Polar residues" evidence="1">
    <location>
        <begin position="263"/>
        <end position="272"/>
    </location>
</feature>
<dbReference type="InterPro" id="IPR041720">
    <property type="entry name" value="FbaB-like"/>
</dbReference>